<dbReference type="KEGG" id="xce:Xcel_0826"/>
<keyword evidence="4" id="KW-1185">Reference proteome</keyword>
<dbReference type="HOGENOM" id="CLU_873861_0_0_11"/>
<evidence type="ECO:0000313" key="3">
    <source>
        <dbReference type="EMBL" id="ACZ29861.1"/>
    </source>
</evidence>
<reference evidence="4" key="1">
    <citation type="submission" date="2009-11" db="EMBL/GenBank/DDBJ databases">
        <title>The complete chromosome of Xylanimonas cellulosilytica DSM 15894.</title>
        <authorList>
            <consortium name="US DOE Joint Genome Institute (JGI-PGF)"/>
            <person name="Lucas S."/>
            <person name="Copeland A."/>
            <person name="Lapidus A."/>
            <person name="Glavina del Rio T."/>
            <person name="Dalin E."/>
            <person name="Tice H."/>
            <person name="Bruce D."/>
            <person name="Goodwin L."/>
            <person name="Pitluck S."/>
            <person name="Kyrpides N."/>
            <person name="Mavromatis K."/>
            <person name="Ivanova N."/>
            <person name="Mikhailova N."/>
            <person name="Foster B."/>
            <person name="Clum A."/>
            <person name="Brettin T."/>
            <person name="Detter J.C."/>
            <person name="Han C."/>
            <person name="Larimer F."/>
            <person name="Land M."/>
            <person name="Hauser L."/>
            <person name="Markowitz V."/>
            <person name="Cheng J.F."/>
            <person name="Hugenholtz P."/>
            <person name="Woyke T."/>
            <person name="Wu D."/>
            <person name="Gehrich-Schroeter G."/>
            <person name="Schneider S."/>
            <person name="Pukall S.R."/>
            <person name="Klenk H.P."/>
            <person name="Eisen J.A."/>
        </authorList>
    </citation>
    <scope>NUCLEOTIDE SEQUENCE [LARGE SCALE GENOMIC DNA]</scope>
    <source>
        <strain evidence="4">DSM 15894 / CECT 5975 / LMG 20990 / XIL07</strain>
    </source>
</reference>
<dbReference type="SUPFAM" id="SSF110849">
    <property type="entry name" value="ParB/Sulfiredoxin"/>
    <property type="match status" value="1"/>
</dbReference>
<protein>
    <submittedName>
        <fullName evidence="3">ParB domain protein nuclease</fullName>
    </submittedName>
</protein>
<dbReference type="InterPro" id="IPR050336">
    <property type="entry name" value="Chromosome_partition/occlusion"/>
</dbReference>
<dbReference type="Proteomes" id="UP000002255">
    <property type="component" value="Chromosome"/>
</dbReference>
<reference evidence="3 4" key="2">
    <citation type="journal article" date="2010" name="Stand. Genomic Sci.">
        <title>Complete genome sequence of Xylanimonas cellulosilytica type strain (XIL07).</title>
        <authorList>
            <person name="Foster B."/>
            <person name="Pukall R."/>
            <person name="Abt B."/>
            <person name="Nolan M."/>
            <person name="Glavina Del Rio T."/>
            <person name="Chen F."/>
            <person name="Lucas S."/>
            <person name="Tice H."/>
            <person name="Pitluck S."/>
            <person name="Cheng J.-F."/>
            <person name="Chertkov O."/>
            <person name="Brettin T."/>
            <person name="Han C."/>
            <person name="Detter J.C."/>
            <person name="Bruce D."/>
            <person name="Goodwin L."/>
            <person name="Ivanova N."/>
            <person name="Mavromatis K."/>
            <person name="Pati A."/>
            <person name="Mikhailova N."/>
            <person name="Chen A."/>
            <person name="Palaniappan K."/>
            <person name="Land M."/>
            <person name="Hauser L."/>
            <person name="Chang Y.-J."/>
            <person name="Jeffries C.D."/>
            <person name="Chain P."/>
            <person name="Rohde M."/>
            <person name="Goeker M."/>
            <person name="Bristow J."/>
            <person name="Eisen J.A."/>
            <person name="Markowitz V."/>
            <person name="Hugenholtz P."/>
            <person name="Kyrpides N.C."/>
            <person name="Klenk H.-P."/>
            <person name="Lapidus A."/>
        </authorList>
    </citation>
    <scope>NUCLEOTIDE SEQUENCE [LARGE SCALE GENOMIC DNA]</scope>
    <source>
        <strain evidence="4">DSM 15894 / CECT 5975 / LMG 20990 / XIL07</strain>
    </source>
</reference>
<dbReference type="InterPro" id="IPR003115">
    <property type="entry name" value="ParB_N"/>
</dbReference>
<dbReference type="Pfam" id="PF02195">
    <property type="entry name" value="ParB_N"/>
    <property type="match status" value="1"/>
</dbReference>
<gene>
    <name evidence="3" type="ordered locus">Xcel_0826</name>
</gene>
<dbReference type="OrthoDB" id="3176965at2"/>
<name>D1BY18_XYLCX</name>
<dbReference type="SMART" id="SM00470">
    <property type="entry name" value="ParB"/>
    <property type="match status" value="1"/>
</dbReference>
<accession>D1BY18</accession>
<sequence>MTDTTTYATAVRQVDSIQVGSRHRRDLGDIDALAASIHRLGLLQPLTVAPDGVLICGWRRLEAIRKLGWKRVDVWVRSGVTDRLHLLLAERDENGQRKDLSPVEASELYEELLTLEREEAERRQSATRFGSRMPGSSGGALGAPPDDPASAGFGKSRRRAAETVTGRASYNNLEKIAELRHLADDEKLTEGLRQMIRAELRDIDDGMRNARTAYDHVKDQIERLRNSPEPPAAARPRRLQAVPPLPDPPALPDVPTPEPADPAPPAPTTRSTPSFVITWTELAGWTEHYDIDRLAAELSDDAVDAFQRVREETDRFADALIARRRASRPTRSA</sequence>
<dbReference type="GO" id="GO:0007059">
    <property type="term" value="P:chromosome segregation"/>
    <property type="evidence" value="ECO:0007669"/>
    <property type="project" value="TreeGrafter"/>
</dbReference>
<dbReference type="PANTHER" id="PTHR33375">
    <property type="entry name" value="CHROMOSOME-PARTITIONING PROTEIN PARB-RELATED"/>
    <property type="match status" value="1"/>
</dbReference>
<dbReference type="InterPro" id="IPR036086">
    <property type="entry name" value="ParB/Sulfiredoxin_sf"/>
</dbReference>
<organism evidence="3 4">
    <name type="scientific">Xylanimonas cellulosilytica (strain DSM 15894 / JCM 12276 / CECT 5975 / KCTC 9989 / LMG 20990 / NBRC 107835 / XIL07)</name>
    <dbReference type="NCBI Taxonomy" id="446471"/>
    <lineage>
        <taxon>Bacteria</taxon>
        <taxon>Bacillati</taxon>
        <taxon>Actinomycetota</taxon>
        <taxon>Actinomycetes</taxon>
        <taxon>Micrococcales</taxon>
        <taxon>Promicromonosporaceae</taxon>
        <taxon>Xylanimonas</taxon>
    </lineage>
</organism>
<feature type="compositionally biased region" description="Pro residues" evidence="1">
    <location>
        <begin position="243"/>
        <end position="267"/>
    </location>
</feature>
<feature type="domain" description="ParB-like N-terminal" evidence="2">
    <location>
        <begin position="10"/>
        <end position="92"/>
    </location>
</feature>
<dbReference type="GO" id="GO:0005694">
    <property type="term" value="C:chromosome"/>
    <property type="evidence" value="ECO:0007669"/>
    <property type="project" value="TreeGrafter"/>
</dbReference>
<feature type="compositionally biased region" description="Basic and acidic residues" evidence="1">
    <location>
        <begin position="216"/>
        <end position="226"/>
    </location>
</feature>
<dbReference type="GO" id="GO:0045881">
    <property type="term" value="P:positive regulation of sporulation resulting in formation of a cellular spore"/>
    <property type="evidence" value="ECO:0007669"/>
    <property type="project" value="TreeGrafter"/>
</dbReference>
<dbReference type="PANTHER" id="PTHR33375:SF1">
    <property type="entry name" value="CHROMOSOME-PARTITIONING PROTEIN PARB-RELATED"/>
    <property type="match status" value="1"/>
</dbReference>
<dbReference type="AlphaFoldDB" id="D1BY18"/>
<feature type="region of interest" description="Disordered" evidence="1">
    <location>
        <begin position="216"/>
        <end position="272"/>
    </location>
</feature>
<evidence type="ECO:0000259" key="2">
    <source>
        <dbReference type="SMART" id="SM00470"/>
    </source>
</evidence>
<dbReference type="eggNOG" id="COG1475">
    <property type="taxonomic scope" value="Bacteria"/>
</dbReference>
<evidence type="ECO:0000256" key="1">
    <source>
        <dbReference type="SAM" id="MobiDB-lite"/>
    </source>
</evidence>
<dbReference type="STRING" id="446471.Xcel_0826"/>
<evidence type="ECO:0000313" key="4">
    <source>
        <dbReference type="Proteomes" id="UP000002255"/>
    </source>
</evidence>
<dbReference type="EMBL" id="CP001821">
    <property type="protein sequence ID" value="ACZ29861.1"/>
    <property type="molecule type" value="Genomic_DNA"/>
</dbReference>
<dbReference type="Gene3D" id="3.90.1530.30">
    <property type="match status" value="1"/>
</dbReference>
<proteinExistence type="predicted"/>
<feature type="region of interest" description="Disordered" evidence="1">
    <location>
        <begin position="123"/>
        <end position="166"/>
    </location>
</feature>
<dbReference type="RefSeq" id="WP_012877603.1">
    <property type="nucleotide sequence ID" value="NC_013530.1"/>
</dbReference>